<reference evidence="2 3" key="1">
    <citation type="journal article" date="2019" name="Emerg. Microbes Infect.">
        <title>Comprehensive subspecies identification of 175 nontuberculous mycobacteria species based on 7547 genomic profiles.</title>
        <authorList>
            <person name="Matsumoto Y."/>
            <person name="Kinjo T."/>
            <person name="Motooka D."/>
            <person name="Nabeya D."/>
            <person name="Jung N."/>
            <person name="Uechi K."/>
            <person name="Horii T."/>
            <person name="Iida T."/>
            <person name="Fujita J."/>
            <person name="Nakamura S."/>
        </authorList>
    </citation>
    <scope>NUCLEOTIDE SEQUENCE [LARGE SCALE GENOMIC DNA]</scope>
    <source>
        <strain evidence="2 3">JCM 12688</strain>
    </source>
</reference>
<dbReference type="Gene3D" id="2.60.120.10">
    <property type="entry name" value="Jelly Rolls"/>
    <property type="match status" value="1"/>
</dbReference>
<dbReference type="InterPro" id="IPR025979">
    <property type="entry name" value="ChrR-like_cupin_dom"/>
</dbReference>
<dbReference type="EMBL" id="AP022608">
    <property type="protein sequence ID" value="BBZ20523.1"/>
    <property type="molecule type" value="Genomic_DNA"/>
</dbReference>
<feature type="domain" description="ChrR-like cupin" evidence="1">
    <location>
        <begin position="22"/>
        <end position="107"/>
    </location>
</feature>
<proteinExistence type="predicted"/>
<evidence type="ECO:0000313" key="2">
    <source>
        <dbReference type="EMBL" id="BBZ20523.1"/>
    </source>
</evidence>
<dbReference type="InterPro" id="IPR014710">
    <property type="entry name" value="RmlC-like_jellyroll"/>
</dbReference>
<dbReference type="SUPFAM" id="SSF51182">
    <property type="entry name" value="RmlC-like cupins"/>
    <property type="match status" value="1"/>
</dbReference>
<name>A0A7I7WVM5_MYCGU</name>
<sequence length="122" mass="13515">MLSPTDSIVFSNLLEKAVTLRNSDEWDEFRPGVTAHWLYHEDGDGPSAVLLRYQPGARVTEHEHVGYEHMFVLDGDQFDEHGSYPAGSFVVNPPGTCHSPGSVGGCVALLIYERAVRFIDEP</sequence>
<gene>
    <name evidence="2" type="ORF">MGAD_48580</name>
</gene>
<protein>
    <recommendedName>
        <fullName evidence="1">ChrR-like cupin domain-containing protein</fullName>
    </recommendedName>
</protein>
<evidence type="ECO:0000313" key="3">
    <source>
        <dbReference type="Proteomes" id="UP000466187"/>
    </source>
</evidence>
<accession>A0A7I7WVM5</accession>
<dbReference type="InterPro" id="IPR011051">
    <property type="entry name" value="RmlC_Cupin_sf"/>
</dbReference>
<dbReference type="Pfam" id="PF12973">
    <property type="entry name" value="Cupin_7"/>
    <property type="match status" value="1"/>
</dbReference>
<dbReference type="RefSeq" id="WP_235690151.1">
    <property type="nucleotide sequence ID" value="NZ_AP022608.1"/>
</dbReference>
<dbReference type="Proteomes" id="UP000466187">
    <property type="component" value="Chromosome"/>
</dbReference>
<dbReference type="AlphaFoldDB" id="A0A7I7WVM5"/>
<evidence type="ECO:0000259" key="1">
    <source>
        <dbReference type="Pfam" id="PF12973"/>
    </source>
</evidence>
<dbReference type="KEGG" id="mgad:MGAD_48580"/>
<organism evidence="2 3">
    <name type="scientific">Mycolicibacterium gadium</name>
    <name type="common">Mycobacterium gadium</name>
    <dbReference type="NCBI Taxonomy" id="1794"/>
    <lineage>
        <taxon>Bacteria</taxon>
        <taxon>Bacillati</taxon>
        <taxon>Actinomycetota</taxon>
        <taxon>Actinomycetes</taxon>
        <taxon>Mycobacteriales</taxon>
        <taxon>Mycobacteriaceae</taxon>
        <taxon>Mycolicibacterium</taxon>
    </lineage>
</organism>